<accession>A0A4V2RSY5</accession>
<dbReference type="RefSeq" id="WP_133037855.1">
    <property type="nucleotide sequence ID" value="NZ_SLWF01000003.1"/>
</dbReference>
<name>A0A4V2RSY5_9GAMM</name>
<dbReference type="Gene3D" id="3.10.580.10">
    <property type="entry name" value="CBS-domain"/>
    <property type="match status" value="1"/>
</dbReference>
<feature type="domain" description="CBS" evidence="2">
    <location>
        <begin position="105"/>
        <end position="170"/>
    </location>
</feature>
<organism evidence="3 4">
    <name type="scientific">Shewanella fodinae</name>
    <dbReference type="NCBI Taxonomy" id="552357"/>
    <lineage>
        <taxon>Bacteria</taxon>
        <taxon>Pseudomonadati</taxon>
        <taxon>Pseudomonadota</taxon>
        <taxon>Gammaproteobacteria</taxon>
        <taxon>Alteromonadales</taxon>
        <taxon>Shewanellaceae</taxon>
        <taxon>Shewanella</taxon>
    </lineage>
</organism>
<dbReference type="InterPro" id="IPR046342">
    <property type="entry name" value="CBS_dom_sf"/>
</dbReference>
<dbReference type="Pfam" id="PF00571">
    <property type="entry name" value="CBS"/>
    <property type="match status" value="2"/>
</dbReference>
<keyword evidence="4" id="KW-1185">Reference proteome</keyword>
<sequence length="195" mass="21916">MKTLQTYTLNTLEINDNSFSLSENSPASAALMNFSHSTRMTLHADMPVPEAYKIMAAENSQINYVINDHHELLGIVSRNWLSNDNLMKYTDKSHGPSFWSVFDLMLPISELPAVDDAQLQDVTVLDVLETFRSIQRDFMLVLDGNGQMRGLLSAEDIIGRLEHAPTFRDKGGEVLEILRQLRASHGLEQLQVVNG</sequence>
<dbReference type="SUPFAM" id="SSF54631">
    <property type="entry name" value="CBS-domain pair"/>
    <property type="match status" value="1"/>
</dbReference>
<evidence type="ECO:0000313" key="4">
    <source>
        <dbReference type="Proteomes" id="UP000294832"/>
    </source>
</evidence>
<evidence type="ECO:0000313" key="3">
    <source>
        <dbReference type="EMBL" id="TCN88912.1"/>
    </source>
</evidence>
<dbReference type="OrthoDB" id="5295117at2"/>
<gene>
    <name evidence="3" type="ORF">EDC91_10393</name>
</gene>
<dbReference type="AlphaFoldDB" id="A0A4V2RSY5"/>
<dbReference type="EMBL" id="SLWF01000003">
    <property type="protein sequence ID" value="TCN88912.1"/>
    <property type="molecule type" value="Genomic_DNA"/>
</dbReference>
<reference evidence="3 4" key="1">
    <citation type="submission" date="2019-03" db="EMBL/GenBank/DDBJ databases">
        <title>Freshwater and sediment microbial communities from various areas in North America, analyzing microbe dynamics in response to fracking.</title>
        <authorList>
            <person name="Lamendella R."/>
        </authorList>
    </citation>
    <scope>NUCLEOTIDE SEQUENCE [LARGE SCALE GENOMIC DNA]</scope>
    <source>
        <strain evidence="3 4">74A</strain>
    </source>
</reference>
<dbReference type="Proteomes" id="UP000294832">
    <property type="component" value="Unassembled WGS sequence"/>
</dbReference>
<protein>
    <submittedName>
        <fullName evidence="3">CBS domain protein</fullName>
    </submittedName>
</protein>
<evidence type="ECO:0000256" key="1">
    <source>
        <dbReference type="PROSITE-ProRule" id="PRU00703"/>
    </source>
</evidence>
<proteinExistence type="predicted"/>
<keyword evidence="1" id="KW-0129">CBS domain</keyword>
<evidence type="ECO:0000259" key="2">
    <source>
        <dbReference type="PROSITE" id="PS51371"/>
    </source>
</evidence>
<dbReference type="PROSITE" id="PS51371">
    <property type="entry name" value="CBS"/>
    <property type="match status" value="1"/>
</dbReference>
<dbReference type="InterPro" id="IPR000644">
    <property type="entry name" value="CBS_dom"/>
</dbReference>
<comment type="caution">
    <text evidence="3">The sequence shown here is derived from an EMBL/GenBank/DDBJ whole genome shotgun (WGS) entry which is preliminary data.</text>
</comment>